<name>Q10IP4_ORYSJ</name>
<accession>Q10IP4</accession>
<dbReference type="EMBL" id="AC135560">
    <property type="protein sequence ID" value="AAO66555.1"/>
    <property type="molecule type" value="Genomic_DNA"/>
</dbReference>
<protein>
    <submittedName>
        <fullName evidence="1">Uncharacterized protein</fullName>
    </submittedName>
</protein>
<organism evidence="1 2">
    <name type="scientific">Oryza sativa subsp. japonica</name>
    <name type="common">Rice</name>
    <dbReference type="NCBI Taxonomy" id="39947"/>
    <lineage>
        <taxon>Eukaryota</taxon>
        <taxon>Viridiplantae</taxon>
        <taxon>Streptophyta</taxon>
        <taxon>Embryophyta</taxon>
        <taxon>Tracheophyta</taxon>
        <taxon>Spermatophyta</taxon>
        <taxon>Magnoliopsida</taxon>
        <taxon>Liliopsida</taxon>
        <taxon>Poales</taxon>
        <taxon>Poaceae</taxon>
        <taxon>BOP clade</taxon>
        <taxon>Oryzoideae</taxon>
        <taxon>Oryzeae</taxon>
        <taxon>Oryzinae</taxon>
        <taxon>Oryza</taxon>
        <taxon>Oryza sativa</taxon>
    </lineage>
</organism>
<evidence type="ECO:0000313" key="1">
    <source>
        <dbReference type="EMBL" id="AAO66555.1"/>
    </source>
</evidence>
<proteinExistence type="predicted"/>
<dbReference type="AlphaFoldDB" id="Q10IP4"/>
<gene>
    <name evidence="1" type="ORF">OSJNBa0031I04.4</name>
</gene>
<reference evidence="2" key="1">
    <citation type="journal article" date="2005" name="Nature">
        <title>The map-based sequence of the rice genome.</title>
        <authorList>
            <consortium name="International rice genome sequencing project (IRGSP)"/>
            <person name="Matsumoto T."/>
            <person name="Wu J."/>
            <person name="Kanamori H."/>
            <person name="Katayose Y."/>
            <person name="Fujisawa M."/>
            <person name="Namiki N."/>
            <person name="Mizuno H."/>
            <person name="Yamamoto K."/>
            <person name="Antonio B.A."/>
            <person name="Baba T."/>
            <person name="Sakata K."/>
            <person name="Nagamura Y."/>
            <person name="Aoki H."/>
            <person name="Arikawa K."/>
            <person name="Arita K."/>
            <person name="Bito T."/>
            <person name="Chiden Y."/>
            <person name="Fujitsuka N."/>
            <person name="Fukunaka R."/>
            <person name="Hamada M."/>
            <person name="Harada C."/>
            <person name="Hayashi A."/>
            <person name="Hijishita S."/>
            <person name="Honda M."/>
            <person name="Hosokawa S."/>
            <person name="Ichikawa Y."/>
            <person name="Idonuma A."/>
            <person name="Iijima M."/>
            <person name="Ikeda M."/>
            <person name="Ikeno M."/>
            <person name="Ito K."/>
            <person name="Ito S."/>
            <person name="Ito T."/>
            <person name="Ito Y."/>
            <person name="Ito Y."/>
            <person name="Iwabuchi A."/>
            <person name="Kamiya K."/>
            <person name="Karasawa W."/>
            <person name="Kurita K."/>
            <person name="Katagiri S."/>
            <person name="Kikuta A."/>
            <person name="Kobayashi H."/>
            <person name="Kobayashi N."/>
            <person name="Machita K."/>
            <person name="Maehara T."/>
            <person name="Masukawa M."/>
            <person name="Mizubayashi T."/>
            <person name="Mukai Y."/>
            <person name="Nagasaki H."/>
            <person name="Nagata Y."/>
            <person name="Naito S."/>
            <person name="Nakashima M."/>
            <person name="Nakama Y."/>
            <person name="Nakamichi Y."/>
            <person name="Nakamura M."/>
            <person name="Meguro A."/>
            <person name="Negishi M."/>
            <person name="Ohta I."/>
            <person name="Ohta T."/>
            <person name="Okamoto M."/>
            <person name="Ono N."/>
            <person name="Saji S."/>
            <person name="Sakaguchi M."/>
            <person name="Sakai K."/>
            <person name="Shibata M."/>
            <person name="Shimokawa T."/>
            <person name="Song J."/>
            <person name="Takazaki Y."/>
            <person name="Terasawa K."/>
            <person name="Tsugane M."/>
            <person name="Tsuji K."/>
            <person name="Ueda S."/>
            <person name="Waki K."/>
            <person name="Yamagata H."/>
            <person name="Yamamoto M."/>
            <person name="Yamamoto S."/>
            <person name="Yamane H."/>
            <person name="Yoshiki S."/>
            <person name="Yoshihara R."/>
            <person name="Yukawa K."/>
            <person name="Zhong H."/>
            <person name="Yano M."/>
            <person name="Yuan Q."/>
            <person name="Ouyang S."/>
            <person name="Liu J."/>
            <person name="Jones K.M."/>
            <person name="Gansberger K."/>
            <person name="Moffat K."/>
            <person name="Hill J."/>
            <person name="Bera J."/>
            <person name="Fadrosh D."/>
            <person name="Jin S."/>
            <person name="Johri S."/>
            <person name="Kim M."/>
            <person name="Overton L."/>
            <person name="Reardon M."/>
            <person name="Tsitrin T."/>
            <person name="Vuong H."/>
            <person name="Weaver B."/>
            <person name="Ciecko A."/>
            <person name="Tallon L."/>
            <person name="Jackson J."/>
            <person name="Pai G."/>
            <person name="Aken S.V."/>
            <person name="Utterback T."/>
            <person name="Reidmuller S."/>
            <person name="Feldblyum T."/>
            <person name="Hsiao J."/>
            <person name="Zismann V."/>
            <person name="Iobst S."/>
            <person name="de Vazeille A.R."/>
            <person name="Buell C.R."/>
            <person name="Ying K."/>
            <person name="Li Y."/>
            <person name="Lu T."/>
            <person name="Huang Y."/>
            <person name="Zhao Q."/>
            <person name="Feng Q."/>
            <person name="Zhang L."/>
            <person name="Zhu J."/>
            <person name="Weng Q."/>
            <person name="Mu J."/>
            <person name="Lu Y."/>
            <person name="Fan D."/>
            <person name="Liu Y."/>
            <person name="Guan J."/>
            <person name="Zhang Y."/>
            <person name="Yu S."/>
            <person name="Liu X."/>
            <person name="Zhang Y."/>
            <person name="Hong G."/>
            <person name="Han B."/>
            <person name="Choisne N."/>
            <person name="Demange N."/>
            <person name="Orjeda G."/>
            <person name="Samain S."/>
            <person name="Cattolico L."/>
            <person name="Pelletier E."/>
            <person name="Couloux A."/>
            <person name="Segurens B."/>
            <person name="Wincker P."/>
            <person name="D'Hont A."/>
            <person name="Scarpelli C."/>
            <person name="Weissenbach J."/>
            <person name="Salanoubat M."/>
            <person name="Quetier F."/>
            <person name="Yu Y."/>
            <person name="Kim H.R."/>
            <person name="Rambo T."/>
            <person name="Currie J."/>
            <person name="Collura K."/>
            <person name="Luo M."/>
            <person name="Yang T."/>
            <person name="Ammiraju J.S.S."/>
            <person name="Engler F."/>
            <person name="Soderlund C."/>
            <person name="Wing R.A."/>
            <person name="Palmer L.E."/>
            <person name="de la Bastide M."/>
            <person name="Spiegel L."/>
            <person name="Nascimento L."/>
            <person name="Zutavern T."/>
            <person name="O'Shaughnessy A."/>
            <person name="Dike S."/>
            <person name="Dedhia N."/>
            <person name="Preston R."/>
            <person name="Balija V."/>
            <person name="McCombie W.R."/>
            <person name="Chow T."/>
            <person name="Chen H."/>
            <person name="Chung M."/>
            <person name="Chen C."/>
            <person name="Shaw J."/>
            <person name="Wu H."/>
            <person name="Hsiao K."/>
            <person name="Chao Y."/>
            <person name="Chu M."/>
            <person name="Cheng C."/>
            <person name="Hour A."/>
            <person name="Lee P."/>
            <person name="Lin S."/>
            <person name="Lin Y."/>
            <person name="Liou J."/>
            <person name="Liu S."/>
            <person name="Hsing Y."/>
            <person name="Raghuvanshi S."/>
            <person name="Mohanty A."/>
            <person name="Bharti A.K."/>
            <person name="Gaur A."/>
            <person name="Gupta V."/>
            <person name="Kumar D."/>
            <person name="Ravi V."/>
            <person name="Vij S."/>
            <person name="Kapur A."/>
            <person name="Khurana P."/>
            <person name="Khurana P."/>
            <person name="Khurana J.P."/>
            <person name="Tyagi A.K."/>
            <person name="Gaikwad K."/>
            <person name="Singh A."/>
            <person name="Dalal V."/>
            <person name="Srivastava S."/>
            <person name="Dixit A."/>
            <person name="Pal A.K."/>
            <person name="Ghazi I.A."/>
            <person name="Yadav M."/>
            <person name="Pandit A."/>
            <person name="Bhargava A."/>
            <person name="Sureshbabu K."/>
            <person name="Batra K."/>
            <person name="Sharma T.R."/>
            <person name="Mohapatra T."/>
            <person name="Singh N.K."/>
            <person name="Messing J."/>
            <person name="Nelson A.B."/>
            <person name="Fuks G."/>
            <person name="Kavchok S."/>
            <person name="Keizer G."/>
            <person name="Linton E."/>
            <person name="Llaca V."/>
            <person name="Song R."/>
            <person name="Tanyolac B."/>
            <person name="Young S."/>
            <person name="Ho-Il K."/>
            <person name="Hahn J.H."/>
            <person name="Sangsakoo G."/>
            <person name="Vanavichit A."/>
            <person name="de Mattos Luiz.A.T."/>
            <person name="Zimmer P.D."/>
            <person name="Malone G."/>
            <person name="Dellagostin O."/>
            <person name="de Oliveira A.C."/>
            <person name="Bevan M."/>
            <person name="Bancroft I."/>
            <person name="Minx P."/>
            <person name="Cordum H."/>
            <person name="Wilson R."/>
            <person name="Cheng Z."/>
            <person name="Jin W."/>
            <person name="Jiang J."/>
            <person name="Leong S.A."/>
            <person name="Iwama H."/>
            <person name="Gojobori T."/>
            <person name="Itoh T."/>
            <person name="Niimura Y."/>
            <person name="Fujii Y."/>
            <person name="Habara T."/>
            <person name="Sakai H."/>
            <person name="Sato Y."/>
            <person name="Wilson G."/>
            <person name="Kumar K."/>
            <person name="McCouch S."/>
            <person name="Juretic N."/>
            <person name="Hoen D."/>
            <person name="Wright S."/>
            <person name="Bruskiewich R."/>
            <person name="Bureau T."/>
            <person name="Miyao A."/>
            <person name="Hirochika H."/>
            <person name="Nishikawa T."/>
            <person name="Kadowaki K."/>
            <person name="Sugiura M."/>
            <person name="Burr B."/>
            <person name="Sasaki T."/>
        </authorList>
    </citation>
    <scope>NUCLEOTIDE SEQUENCE [LARGE SCALE GENOMIC DNA]</scope>
    <source>
        <strain evidence="2">cv. Nipponbare</strain>
    </source>
</reference>
<reference evidence="2" key="2">
    <citation type="journal article" date="2008" name="Nucleic Acids Res.">
        <title>The rice annotation project database (RAP-DB): 2008 update.</title>
        <authorList>
            <consortium name="The rice annotation project (RAP)"/>
        </authorList>
    </citation>
    <scope>GENOME REANNOTATION</scope>
    <source>
        <strain evidence="2">cv. Nipponbare</strain>
    </source>
</reference>
<evidence type="ECO:0000313" key="2">
    <source>
        <dbReference type="Proteomes" id="UP000000763"/>
    </source>
</evidence>
<sequence>MVVPSGYMEPLAGVGNRCSYCSSSVPSLSVKAMISGLASIVEASKRSTDISYGHRKIRKRTDTVIAFHSGVF</sequence>
<dbReference type="Proteomes" id="UP000000763">
    <property type="component" value="Chromosome 3"/>
</dbReference>